<evidence type="ECO:0000259" key="4">
    <source>
        <dbReference type="PROSITE" id="PS01124"/>
    </source>
</evidence>
<evidence type="ECO:0000256" key="2">
    <source>
        <dbReference type="ARBA" id="ARBA00023125"/>
    </source>
</evidence>
<dbReference type="PANTHER" id="PTHR46796">
    <property type="entry name" value="HTH-TYPE TRANSCRIPTIONAL ACTIVATOR RHAS-RELATED"/>
    <property type="match status" value="1"/>
</dbReference>
<organism evidence="5 6">
    <name type="scientific">Caulobacter mirabilis</name>
    <dbReference type="NCBI Taxonomy" id="69666"/>
    <lineage>
        <taxon>Bacteria</taxon>
        <taxon>Pseudomonadati</taxon>
        <taxon>Pseudomonadota</taxon>
        <taxon>Alphaproteobacteria</taxon>
        <taxon>Caulobacterales</taxon>
        <taxon>Caulobacteraceae</taxon>
        <taxon>Caulobacter</taxon>
    </lineage>
</organism>
<dbReference type="InterPro" id="IPR018060">
    <property type="entry name" value="HTH_AraC"/>
</dbReference>
<evidence type="ECO:0000256" key="1">
    <source>
        <dbReference type="ARBA" id="ARBA00023015"/>
    </source>
</evidence>
<dbReference type="EMBL" id="CP024201">
    <property type="protein sequence ID" value="ATQ41567.1"/>
    <property type="molecule type" value="Genomic_DNA"/>
</dbReference>
<reference evidence="5 6" key="1">
    <citation type="submission" date="2017-10" db="EMBL/GenBank/DDBJ databases">
        <title>Genome sequence of Caulobacter mirabilis FWC38.</title>
        <authorList>
            <person name="Fiebig A."/>
            <person name="Crosson S."/>
        </authorList>
    </citation>
    <scope>NUCLEOTIDE SEQUENCE [LARGE SCALE GENOMIC DNA]</scope>
    <source>
        <strain evidence="5 6">FWC 38</strain>
    </source>
</reference>
<evidence type="ECO:0000313" key="6">
    <source>
        <dbReference type="Proteomes" id="UP000228945"/>
    </source>
</evidence>
<dbReference type="Proteomes" id="UP000228945">
    <property type="component" value="Chromosome"/>
</dbReference>
<gene>
    <name evidence="5" type="ORF">CSW64_03640</name>
</gene>
<dbReference type="RefSeq" id="WP_099620823.1">
    <property type="nucleotide sequence ID" value="NZ_CP024201.1"/>
</dbReference>
<keyword evidence="2" id="KW-0238">DNA-binding</keyword>
<dbReference type="GO" id="GO:0043565">
    <property type="term" value="F:sequence-specific DNA binding"/>
    <property type="evidence" value="ECO:0007669"/>
    <property type="project" value="InterPro"/>
</dbReference>
<dbReference type="SMART" id="SM00342">
    <property type="entry name" value="HTH_ARAC"/>
    <property type="match status" value="1"/>
</dbReference>
<proteinExistence type="predicted"/>
<evidence type="ECO:0000313" key="5">
    <source>
        <dbReference type="EMBL" id="ATQ41567.1"/>
    </source>
</evidence>
<dbReference type="KEGG" id="cmb:CSW64_03640"/>
<dbReference type="PROSITE" id="PS01124">
    <property type="entry name" value="HTH_ARAC_FAMILY_2"/>
    <property type="match status" value="1"/>
</dbReference>
<keyword evidence="1" id="KW-0805">Transcription regulation</keyword>
<protein>
    <recommendedName>
        <fullName evidence="4">HTH araC/xylS-type domain-containing protein</fullName>
    </recommendedName>
</protein>
<evidence type="ECO:0000256" key="3">
    <source>
        <dbReference type="ARBA" id="ARBA00023163"/>
    </source>
</evidence>
<dbReference type="GO" id="GO:0003700">
    <property type="term" value="F:DNA-binding transcription factor activity"/>
    <property type="evidence" value="ECO:0007669"/>
    <property type="project" value="InterPro"/>
</dbReference>
<dbReference type="OrthoDB" id="5295226at2"/>
<dbReference type="AlphaFoldDB" id="A0A2D2AUC0"/>
<accession>A0A2D2AUC0</accession>
<dbReference type="Pfam" id="PF12833">
    <property type="entry name" value="HTH_18"/>
    <property type="match status" value="1"/>
</dbReference>
<dbReference type="InterPro" id="IPR050204">
    <property type="entry name" value="AraC_XylS_family_regulators"/>
</dbReference>
<name>A0A2D2AUC0_9CAUL</name>
<keyword evidence="3" id="KW-0804">Transcription</keyword>
<keyword evidence="6" id="KW-1185">Reference proteome</keyword>
<feature type="domain" description="HTH araC/xylS-type" evidence="4">
    <location>
        <begin position="138"/>
        <end position="236"/>
    </location>
</feature>
<dbReference type="Gene3D" id="1.10.10.60">
    <property type="entry name" value="Homeodomain-like"/>
    <property type="match status" value="1"/>
</dbReference>
<sequence>MTSSAPKPAGWSGDLDLGDGWAVWRGAVGDAAIHRHLAAQAVFAPEPIAITDAEGRTATGCCVLVDPLVAHRLGAHPHAELVFVEPARRLPPSVAERLEAARSAGALVLISAPQGPRFWARWLAEPDTPAAPSDPRIAAALEAIETMIADGPASLAAAAKASGLSSERFRHRFADQVGVPFRRYVQWRRLRLAAAALSAGEDATRAAHTAGFADSAHFARTLKATFGVTAGQALTRSR</sequence>